<dbReference type="GO" id="GO:0003690">
    <property type="term" value="F:double-stranded DNA binding"/>
    <property type="evidence" value="ECO:0007669"/>
    <property type="project" value="UniProtKB-ARBA"/>
</dbReference>
<dbReference type="CDD" id="cd11660">
    <property type="entry name" value="SANT_TRF"/>
    <property type="match status" value="1"/>
</dbReference>
<comment type="subcellular location">
    <subcellularLocation>
        <location evidence="1">Chromosome</location>
    </subcellularLocation>
    <subcellularLocation>
        <location evidence="2">Nucleus</location>
        <location evidence="2">Nucleolus</location>
    </subcellularLocation>
</comment>
<keyword evidence="4" id="KW-0805">Transcription regulation</keyword>
<evidence type="ECO:0000256" key="5">
    <source>
        <dbReference type="ARBA" id="ARBA00023054"/>
    </source>
</evidence>
<dbReference type="SUPFAM" id="SSF52047">
    <property type="entry name" value="RNI-like"/>
    <property type="match status" value="1"/>
</dbReference>
<feature type="compositionally biased region" description="Polar residues" evidence="10">
    <location>
        <begin position="82"/>
        <end position="93"/>
    </location>
</feature>
<dbReference type="InterPro" id="IPR001005">
    <property type="entry name" value="SANT/Myb"/>
</dbReference>
<evidence type="ECO:0000256" key="3">
    <source>
        <dbReference type="ARBA" id="ARBA00022454"/>
    </source>
</evidence>
<evidence type="ECO:0000259" key="12">
    <source>
        <dbReference type="PROSITE" id="PS50181"/>
    </source>
</evidence>
<gene>
    <name evidence="14" type="ORF">FNV43_RR19481</name>
</gene>
<keyword evidence="3" id="KW-0158">Chromosome</keyword>
<dbReference type="InterPro" id="IPR017930">
    <property type="entry name" value="Myb_dom"/>
</dbReference>
<dbReference type="PROSITE" id="PS50181">
    <property type="entry name" value="FBOX"/>
    <property type="match status" value="1"/>
</dbReference>
<evidence type="ECO:0000256" key="10">
    <source>
        <dbReference type="SAM" id="MobiDB-lite"/>
    </source>
</evidence>
<dbReference type="PANTHER" id="PTHR34223">
    <property type="entry name" value="OS11G0201299 PROTEIN"/>
    <property type="match status" value="1"/>
</dbReference>
<dbReference type="InterPro" id="IPR001810">
    <property type="entry name" value="F-box_dom"/>
</dbReference>
<name>A0A8K0GSG3_9ROSA</name>
<organism evidence="14 15">
    <name type="scientific">Rhamnella rubrinervis</name>
    <dbReference type="NCBI Taxonomy" id="2594499"/>
    <lineage>
        <taxon>Eukaryota</taxon>
        <taxon>Viridiplantae</taxon>
        <taxon>Streptophyta</taxon>
        <taxon>Embryophyta</taxon>
        <taxon>Tracheophyta</taxon>
        <taxon>Spermatophyta</taxon>
        <taxon>Magnoliopsida</taxon>
        <taxon>eudicotyledons</taxon>
        <taxon>Gunneridae</taxon>
        <taxon>Pentapetalae</taxon>
        <taxon>rosids</taxon>
        <taxon>fabids</taxon>
        <taxon>Rosales</taxon>
        <taxon>Rhamnaceae</taxon>
        <taxon>rhamnoid group</taxon>
        <taxon>Rhamneae</taxon>
        <taxon>Rhamnella</taxon>
    </lineage>
</organism>
<dbReference type="SUPFAM" id="SSF46689">
    <property type="entry name" value="Homeodomain-like"/>
    <property type="match status" value="1"/>
</dbReference>
<dbReference type="Gene3D" id="1.10.246.220">
    <property type="match status" value="1"/>
</dbReference>
<dbReference type="InterPro" id="IPR032675">
    <property type="entry name" value="LRR_dom_sf"/>
</dbReference>
<feature type="compositionally biased region" description="Basic residues" evidence="10">
    <location>
        <begin position="67"/>
        <end position="77"/>
    </location>
</feature>
<dbReference type="Gene3D" id="3.80.10.10">
    <property type="entry name" value="Ribonuclease Inhibitor"/>
    <property type="match status" value="1"/>
</dbReference>
<dbReference type="InterPro" id="IPR036047">
    <property type="entry name" value="F-box-like_dom_sf"/>
</dbReference>
<feature type="domain" description="Myb-like" evidence="11">
    <location>
        <begin position="2"/>
        <end position="59"/>
    </location>
</feature>
<dbReference type="EMBL" id="VOIH02000009">
    <property type="protein sequence ID" value="KAF3436734.1"/>
    <property type="molecule type" value="Genomic_DNA"/>
</dbReference>
<dbReference type="InterPro" id="IPR053197">
    <property type="entry name" value="F-box_SCFL_complex_component"/>
</dbReference>
<dbReference type="GO" id="GO:0005694">
    <property type="term" value="C:chromosome"/>
    <property type="evidence" value="ECO:0007669"/>
    <property type="project" value="UniProtKB-SubCell"/>
</dbReference>
<dbReference type="GO" id="GO:0005730">
    <property type="term" value="C:nucleolus"/>
    <property type="evidence" value="ECO:0007669"/>
    <property type="project" value="UniProtKB-SubCell"/>
</dbReference>
<dbReference type="SMART" id="SM00256">
    <property type="entry name" value="FBOX"/>
    <property type="match status" value="1"/>
</dbReference>
<evidence type="ECO:0000256" key="6">
    <source>
        <dbReference type="ARBA" id="ARBA00023125"/>
    </source>
</evidence>
<dbReference type="OrthoDB" id="1552162at2759"/>
<evidence type="ECO:0000313" key="14">
    <source>
        <dbReference type="EMBL" id="KAF3436734.1"/>
    </source>
</evidence>
<dbReference type="InterPro" id="IPR009057">
    <property type="entry name" value="Homeodomain-like_sf"/>
</dbReference>
<feature type="region of interest" description="Disordered" evidence="10">
    <location>
        <begin position="57"/>
        <end position="94"/>
    </location>
</feature>
<evidence type="ECO:0000256" key="8">
    <source>
        <dbReference type="ARBA" id="ARBA00023242"/>
    </source>
</evidence>
<feature type="domain" description="F-box" evidence="12">
    <location>
        <begin position="144"/>
        <end position="180"/>
    </location>
</feature>
<dbReference type="SUPFAM" id="SSF81383">
    <property type="entry name" value="F-box domain"/>
    <property type="match status" value="1"/>
</dbReference>
<evidence type="ECO:0000256" key="4">
    <source>
        <dbReference type="ARBA" id="ARBA00023015"/>
    </source>
</evidence>
<dbReference type="FunFam" id="1.10.10.60:FF:000168">
    <property type="entry name" value="Telomere repeat-binding factor 1"/>
    <property type="match status" value="1"/>
</dbReference>
<dbReference type="Gene3D" id="1.20.1280.50">
    <property type="match status" value="1"/>
</dbReference>
<dbReference type="AlphaFoldDB" id="A0A8K0GSG3"/>
<evidence type="ECO:0000256" key="9">
    <source>
        <dbReference type="ARBA" id="ARBA00032813"/>
    </source>
</evidence>
<dbReference type="PANTHER" id="PTHR34223:SF51">
    <property type="entry name" value="OS06G0556300 PROTEIN"/>
    <property type="match status" value="1"/>
</dbReference>
<evidence type="ECO:0000256" key="1">
    <source>
        <dbReference type="ARBA" id="ARBA00004286"/>
    </source>
</evidence>
<evidence type="ECO:0000256" key="7">
    <source>
        <dbReference type="ARBA" id="ARBA00023163"/>
    </source>
</evidence>
<evidence type="ECO:0000313" key="15">
    <source>
        <dbReference type="Proteomes" id="UP000796880"/>
    </source>
</evidence>
<sequence>MRSWKPRRRWTSEEEAALRAGVLKHGVGWWKDILVDSEFNTTLSNRSNIDLKDKWRNMSAASDQGGRRKKSRMRKPKAANSDGLSPAQTSTASGPVAREVDKGFLIKNISLFDEKIFEAFSTLKEQNVLDTNTITITRCGEDDDDYINELPDEILVLILCFVSIKEAIRTSLVSRRWKNLWTKVPKLEFFCGHEALKEVLRPPNFKMYEYVNLVNQVVKLHDTATLEAFTIRFPLDSNYSHDIDRWVEYAARKQVKKLELDFCMKSRACTVLSYRNFLASPAASRLYWLKDLYLRGINVYDGVIESLFSNSPFIERLSVIDSQFLFIVVVNDAPNLKYLKLSHCNFLSRFHISAPNLNIIRLHLYNCATRVNISAPILSRVSVTFDFTISAFSSEPSYNRREILKCLQNLLGQFSHVNKILSLIVSRDVTSLVNLGGKLAANFERAWRFGLPTILPSSRIQK</sequence>
<reference evidence="14" key="1">
    <citation type="submission" date="2020-03" db="EMBL/GenBank/DDBJ databases">
        <title>A high-quality chromosome-level genome assembly of a woody plant with both climbing and erect habits, Rhamnella rubrinervis.</title>
        <authorList>
            <person name="Lu Z."/>
            <person name="Yang Y."/>
            <person name="Zhu X."/>
            <person name="Sun Y."/>
        </authorList>
    </citation>
    <scope>NUCLEOTIDE SEQUENCE</scope>
    <source>
        <strain evidence="14">BYM</strain>
        <tissue evidence="14">Leaf</tissue>
    </source>
</reference>
<dbReference type="PROSITE" id="PS51294">
    <property type="entry name" value="HTH_MYB"/>
    <property type="match status" value="1"/>
</dbReference>
<dbReference type="SMART" id="SM00717">
    <property type="entry name" value="SANT"/>
    <property type="match status" value="1"/>
</dbReference>
<protein>
    <recommendedName>
        <fullName evidence="9">MYB transcription factor</fullName>
    </recommendedName>
</protein>
<proteinExistence type="predicted"/>
<keyword evidence="6" id="KW-0238">DNA-binding</keyword>
<keyword evidence="7" id="KW-0804">Transcription</keyword>
<dbReference type="Pfam" id="PF00646">
    <property type="entry name" value="F-box"/>
    <property type="match status" value="1"/>
</dbReference>
<dbReference type="CDD" id="cd22160">
    <property type="entry name" value="F-box_AtFBL13-like"/>
    <property type="match status" value="1"/>
</dbReference>
<dbReference type="PROSITE" id="PS50090">
    <property type="entry name" value="MYB_LIKE"/>
    <property type="match status" value="1"/>
</dbReference>
<dbReference type="GO" id="GO:0043565">
    <property type="term" value="F:sequence-specific DNA binding"/>
    <property type="evidence" value="ECO:0007669"/>
    <property type="project" value="UniProtKB-ARBA"/>
</dbReference>
<accession>A0A8K0GSG3</accession>
<dbReference type="InterPro" id="IPR053781">
    <property type="entry name" value="F-box_AtFBL13-like"/>
</dbReference>
<evidence type="ECO:0000259" key="11">
    <source>
        <dbReference type="PROSITE" id="PS50090"/>
    </source>
</evidence>
<feature type="domain" description="HTH myb-type" evidence="13">
    <location>
        <begin position="1"/>
        <end position="63"/>
    </location>
</feature>
<evidence type="ECO:0000256" key="2">
    <source>
        <dbReference type="ARBA" id="ARBA00004604"/>
    </source>
</evidence>
<keyword evidence="8" id="KW-0539">Nucleus</keyword>
<keyword evidence="15" id="KW-1185">Reference proteome</keyword>
<comment type="caution">
    <text evidence="14">The sequence shown here is derived from an EMBL/GenBank/DDBJ whole genome shotgun (WGS) entry which is preliminary data.</text>
</comment>
<dbReference type="Proteomes" id="UP000796880">
    <property type="component" value="Unassembled WGS sequence"/>
</dbReference>
<keyword evidence="5" id="KW-0175">Coiled coil</keyword>
<evidence type="ECO:0000259" key="13">
    <source>
        <dbReference type="PROSITE" id="PS51294"/>
    </source>
</evidence>